<dbReference type="PaxDb" id="2903-EOD36367"/>
<sequence length="1046" mass="107630">MSSDDAADASETAAASGTASVIFALGRVLLSTVLLQLVGGYMKVTRMFPASAEAGVGAFIGGVSLPAILFRAVAALDFGAVDLSLLVGTLVGKLCMVAASIVMGQVARRGALVPPGESEINGGMFAILTTNGDELGLGLPVMGALFPPEQVSLLFLLSSKCSPSSSSASAWRDATPRGLAHRPSRGAIIGCVALVIAVAYNAAFGRLKGAPLPFFLDDVVSLLAGAFAPGVFFLAGTASVGSFSQLARLDSAWLPLALALLKSLVLPAIIKGIVAALGGDRSAQEFGFTFGVLPAAGSSLVSAYAPSAQQLLQLSATLNVGKVVAFPLLLLAAAILFVSGEGQVTAWRVSHAALQCTRALSLALTAALVSSAAWWRAWWRPPLRRLLLLLPLELGYLTAYLFLAASARHLAADPSRAVSDSQIGEQWRWLGLGHVAALFDADPAWFSPPPPPPSSPHGGYEQGPDAGGGHEPASERERLIFELINVLRWAKEAALLRVVALRLRSLSQRRERARVEAMRQARAALIASQWRKKRAQRSFAEQSSPATLPRRAAGSWQIARLGGSSRDMLPSAPAMRRPDRLRSRASVVGVAAHDKLQHSSAAADRGRGSGGRARGSEAGEVCAVGCFGLSMTLPWAALDYPDQPFVHMWLPFSVAHGALAASQSLVAGVVYAAFAAAHAVGLATIVYHRARAEGSLVPADLSSRHGELSTHSFSLRVEILAIIGATRLLSSASVAVAAFAGADVRGSVAHMLLVTSVLNNAGGIFLFTLFGLFPGGPLAYPAAVARRLYRGASSALATCCSPACCALPGPPLTRPSGEEDEDEEDEDGVVGGRGVSAAFDAAHSEGEDEEGRAGEEQVMLAALSPAWQRTRAKLQACRTLTAHRRGTPTAASPAAIAAASAAGASGNATGGGALASIRSGTRLRKRQAAARQTRGGSAAGGTGGDAEAQHLSPAHSQGLAREAVSGLEISLAPMGGARRSASTSTLSATSEEASGWWVQRGVSGEPAALPRRSSVASSSTPGCRPPREAGAAPAGAPAVSSPTSMV</sequence>
<feature type="transmembrane region" description="Helical" evidence="2">
    <location>
        <begin position="761"/>
        <end position="780"/>
    </location>
</feature>
<protein>
    <recommendedName>
        <fullName evidence="5">Cation/H+ exchanger domain-containing protein</fullName>
    </recommendedName>
</protein>
<feature type="compositionally biased region" description="Acidic residues" evidence="1">
    <location>
        <begin position="818"/>
        <end position="828"/>
    </location>
</feature>
<proteinExistence type="predicted"/>
<feature type="transmembrane region" description="Helical" evidence="2">
    <location>
        <begin position="252"/>
        <end position="274"/>
    </location>
</feature>
<dbReference type="GeneID" id="17281637"/>
<feature type="transmembrane region" description="Helical" evidence="2">
    <location>
        <begin position="317"/>
        <end position="339"/>
    </location>
</feature>
<feature type="transmembrane region" description="Helical" evidence="2">
    <location>
        <begin position="665"/>
        <end position="687"/>
    </location>
</feature>
<feature type="transmembrane region" description="Helical" evidence="2">
    <location>
        <begin position="359"/>
        <end position="379"/>
    </location>
</feature>
<evidence type="ECO:0000256" key="1">
    <source>
        <dbReference type="SAM" id="MobiDB-lite"/>
    </source>
</evidence>
<feature type="transmembrane region" description="Helical" evidence="2">
    <location>
        <begin position="20"/>
        <end position="42"/>
    </location>
</feature>
<dbReference type="HOGENOM" id="CLU_291788_0_0_1"/>
<keyword evidence="2" id="KW-1133">Transmembrane helix</keyword>
<feature type="region of interest" description="Disordered" evidence="1">
    <location>
        <begin position="903"/>
        <end position="960"/>
    </location>
</feature>
<feature type="transmembrane region" description="Helical" evidence="2">
    <location>
        <begin position="286"/>
        <end position="305"/>
    </location>
</feature>
<feature type="transmembrane region" description="Helical" evidence="2">
    <location>
        <begin position="219"/>
        <end position="240"/>
    </location>
</feature>
<dbReference type="EnsemblProtists" id="EOD36367">
    <property type="protein sequence ID" value="EOD36367"/>
    <property type="gene ID" value="EMIHUDRAFT_467188"/>
</dbReference>
<dbReference type="RefSeq" id="XP_005788796.1">
    <property type="nucleotide sequence ID" value="XM_005788739.1"/>
</dbReference>
<evidence type="ECO:0008006" key="5">
    <source>
        <dbReference type="Google" id="ProtNLM"/>
    </source>
</evidence>
<feature type="region of interest" description="Disordered" evidence="1">
    <location>
        <begin position="446"/>
        <end position="472"/>
    </location>
</feature>
<dbReference type="AlphaFoldDB" id="A0A0D3KKT2"/>
<evidence type="ECO:0000313" key="3">
    <source>
        <dbReference type="EnsemblProtists" id="EOD36367"/>
    </source>
</evidence>
<reference evidence="3" key="2">
    <citation type="submission" date="2024-10" db="UniProtKB">
        <authorList>
            <consortium name="EnsemblProtists"/>
        </authorList>
    </citation>
    <scope>IDENTIFICATION</scope>
</reference>
<keyword evidence="4" id="KW-1185">Reference proteome</keyword>
<evidence type="ECO:0000313" key="4">
    <source>
        <dbReference type="Proteomes" id="UP000013827"/>
    </source>
</evidence>
<evidence type="ECO:0000256" key="2">
    <source>
        <dbReference type="SAM" id="Phobius"/>
    </source>
</evidence>
<feature type="transmembrane region" description="Helical" evidence="2">
    <location>
        <begin position="719"/>
        <end position="741"/>
    </location>
</feature>
<keyword evidence="2" id="KW-0472">Membrane</keyword>
<dbReference type="KEGG" id="ehx:EMIHUDRAFT_467188"/>
<feature type="region of interest" description="Disordered" evidence="1">
    <location>
        <begin position="975"/>
        <end position="1046"/>
    </location>
</feature>
<accession>A0A0D3KKT2</accession>
<feature type="transmembrane region" description="Helical" evidence="2">
    <location>
        <begin position="80"/>
        <end position="102"/>
    </location>
</feature>
<keyword evidence="2" id="KW-0812">Transmembrane</keyword>
<dbReference type="Proteomes" id="UP000013827">
    <property type="component" value="Unassembled WGS sequence"/>
</dbReference>
<feature type="compositionally biased region" description="Low complexity" evidence="1">
    <location>
        <begin position="1028"/>
        <end position="1038"/>
    </location>
</feature>
<feature type="transmembrane region" description="Helical" evidence="2">
    <location>
        <begin position="187"/>
        <end position="207"/>
    </location>
</feature>
<feature type="compositionally biased region" description="Pro residues" evidence="1">
    <location>
        <begin position="446"/>
        <end position="455"/>
    </location>
</feature>
<reference evidence="4" key="1">
    <citation type="journal article" date="2013" name="Nature">
        <title>Pan genome of the phytoplankton Emiliania underpins its global distribution.</title>
        <authorList>
            <person name="Read B.A."/>
            <person name="Kegel J."/>
            <person name="Klute M.J."/>
            <person name="Kuo A."/>
            <person name="Lefebvre S.C."/>
            <person name="Maumus F."/>
            <person name="Mayer C."/>
            <person name="Miller J."/>
            <person name="Monier A."/>
            <person name="Salamov A."/>
            <person name="Young J."/>
            <person name="Aguilar M."/>
            <person name="Claverie J.M."/>
            <person name="Frickenhaus S."/>
            <person name="Gonzalez K."/>
            <person name="Herman E.K."/>
            <person name="Lin Y.C."/>
            <person name="Napier J."/>
            <person name="Ogata H."/>
            <person name="Sarno A.F."/>
            <person name="Shmutz J."/>
            <person name="Schroeder D."/>
            <person name="de Vargas C."/>
            <person name="Verret F."/>
            <person name="von Dassow P."/>
            <person name="Valentin K."/>
            <person name="Van de Peer Y."/>
            <person name="Wheeler G."/>
            <person name="Dacks J.B."/>
            <person name="Delwiche C.F."/>
            <person name="Dyhrman S.T."/>
            <person name="Glockner G."/>
            <person name="John U."/>
            <person name="Richards T."/>
            <person name="Worden A.Z."/>
            <person name="Zhang X."/>
            <person name="Grigoriev I.V."/>
            <person name="Allen A.E."/>
            <person name="Bidle K."/>
            <person name="Borodovsky M."/>
            <person name="Bowler C."/>
            <person name="Brownlee C."/>
            <person name="Cock J.M."/>
            <person name="Elias M."/>
            <person name="Gladyshev V.N."/>
            <person name="Groth M."/>
            <person name="Guda C."/>
            <person name="Hadaegh A."/>
            <person name="Iglesias-Rodriguez M.D."/>
            <person name="Jenkins J."/>
            <person name="Jones B.M."/>
            <person name="Lawson T."/>
            <person name="Leese F."/>
            <person name="Lindquist E."/>
            <person name="Lobanov A."/>
            <person name="Lomsadze A."/>
            <person name="Malik S.B."/>
            <person name="Marsh M.E."/>
            <person name="Mackinder L."/>
            <person name="Mock T."/>
            <person name="Mueller-Roeber B."/>
            <person name="Pagarete A."/>
            <person name="Parker M."/>
            <person name="Probert I."/>
            <person name="Quesneville H."/>
            <person name="Raines C."/>
            <person name="Rensing S.A."/>
            <person name="Riano-Pachon D.M."/>
            <person name="Richier S."/>
            <person name="Rokitta S."/>
            <person name="Shiraiwa Y."/>
            <person name="Soanes D.M."/>
            <person name="van der Giezen M."/>
            <person name="Wahlund T.M."/>
            <person name="Williams B."/>
            <person name="Wilson W."/>
            <person name="Wolfe G."/>
            <person name="Wurch L.L."/>
        </authorList>
    </citation>
    <scope>NUCLEOTIDE SEQUENCE</scope>
</reference>
<name>A0A0D3KKT2_EMIH1</name>
<feature type="region of interest" description="Disordered" evidence="1">
    <location>
        <begin position="811"/>
        <end position="831"/>
    </location>
</feature>
<feature type="transmembrane region" description="Helical" evidence="2">
    <location>
        <begin position="54"/>
        <end position="74"/>
    </location>
</feature>
<feature type="compositionally biased region" description="Low complexity" evidence="1">
    <location>
        <begin position="980"/>
        <end position="994"/>
    </location>
</feature>
<organism evidence="3 4">
    <name type="scientific">Emiliania huxleyi (strain CCMP1516)</name>
    <dbReference type="NCBI Taxonomy" id="280463"/>
    <lineage>
        <taxon>Eukaryota</taxon>
        <taxon>Haptista</taxon>
        <taxon>Haptophyta</taxon>
        <taxon>Prymnesiophyceae</taxon>
        <taxon>Isochrysidales</taxon>
        <taxon>Noelaerhabdaceae</taxon>
        <taxon>Emiliania</taxon>
    </lineage>
</organism>
<feature type="transmembrane region" description="Helical" evidence="2">
    <location>
        <begin position="386"/>
        <end position="405"/>
    </location>
</feature>